<proteinExistence type="predicted"/>
<dbReference type="PANTHER" id="PTHR43685:SF2">
    <property type="entry name" value="GLYCOSYLTRANSFERASE 2-LIKE DOMAIN-CONTAINING PROTEIN"/>
    <property type="match status" value="1"/>
</dbReference>
<evidence type="ECO:0000313" key="3">
    <source>
        <dbReference type="Proteomes" id="UP000700908"/>
    </source>
</evidence>
<dbReference type="InterPro" id="IPR001173">
    <property type="entry name" value="Glyco_trans_2-like"/>
</dbReference>
<reference evidence="2 3" key="1">
    <citation type="submission" date="2021-08" db="EMBL/GenBank/DDBJ databases">
        <title>Collinsella faecalis sp. nov. isolated from swine faeces.</title>
        <authorList>
            <person name="Oh B.S."/>
            <person name="Lee J.H."/>
        </authorList>
    </citation>
    <scope>NUCLEOTIDE SEQUENCE [LARGE SCALE GENOMIC DNA]</scope>
    <source>
        <strain evidence="2 3">AGMB00827</strain>
    </source>
</reference>
<dbReference type="InterPro" id="IPR050834">
    <property type="entry name" value="Glycosyltransf_2"/>
</dbReference>
<gene>
    <name evidence="2" type="ORF">K6V98_01295</name>
</gene>
<dbReference type="Proteomes" id="UP000700908">
    <property type="component" value="Unassembled WGS sequence"/>
</dbReference>
<dbReference type="PANTHER" id="PTHR43685">
    <property type="entry name" value="GLYCOSYLTRANSFERASE"/>
    <property type="match status" value="1"/>
</dbReference>
<organism evidence="2 3">
    <name type="scientific">Collinsella ureilytica</name>
    <dbReference type="NCBI Taxonomy" id="2869515"/>
    <lineage>
        <taxon>Bacteria</taxon>
        <taxon>Bacillati</taxon>
        <taxon>Actinomycetota</taxon>
        <taxon>Coriobacteriia</taxon>
        <taxon>Coriobacteriales</taxon>
        <taxon>Coriobacteriaceae</taxon>
        <taxon>Collinsella</taxon>
    </lineage>
</organism>
<comment type="caution">
    <text evidence="2">The sequence shown here is derived from an EMBL/GenBank/DDBJ whole genome shotgun (WGS) entry which is preliminary data.</text>
</comment>
<dbReference type="Pfam" id="PF00535">
    <property type="entry name" value="Glycos_transf_2"/>
    <property type="match status" value="1"/>
</dbReference>
<evidence type="ECO:0000259" key="1">
    <source>
        <dbReference type="Pfam" id="PF00535"/>
    </source>
</evidence>
<protein>
    <submittedName>
        <fullName evidence="2">Glycosyltransferase</fullName>
    </submittedName>
</protein>
<dbReference type="RefSeq" id="WP_222198713.1">
    <property type="nucleotide sequence ID" value="NZ_JAIMFO010000004.1"/>
</dbReference>
<dbReference type="SUPFAM" id="SSF53448">
    <property type="entry name" value="Nucleotide-diphospho-sugar transferases"/>
    <property type="match status" value="1"/>
</dbReference>
<accession>A0ABS7MIZ7</accession>
<keyword evidence="3" id="KW-1185">Reference proteome</keyword>
<dbReference type="Gene3D" id="3.90.550.10">
    <property type="entry name" value="Spore Coat Polysaccharide Biosynthesis Protein SpsA, Chain A"/>
    <property type="match status" value="1"/>
</dbReference>
<feature type="domain" description="Glycosyltransferase 2-like" evidence="1">
    <location>
        <begin position="7"/>
        <end position="180"/>
    </location>
</feature>
<dbReference type="EMBL" id="JAIMFO010000004">
    <property type="protein sequence ID" value="MBY4797003.1"/>
    <property type="molecule type" value="Genomic_DNA"/>
</dbReference>
<sequence>MGAPLVSIIMPCYRVAKDLPAAIRCVQAQTVTNWELIAVDDGSPDRVGAILEAAAERDTRIRKLCHEKNRGLSAARNTGLAAARGSFIWMPDPDDCYDPDFLELALAELTTDDAPDLAIFGYTEVLVDEAGNQQASRAILPATVGTYAGAELHALVLGLEEATLLGFAWNKVYRRDVLRDLLFEDAPLIEDILFNIAVLDRAHAACLLRNAPYHYAKRVPAALSGKSLTGRFEPAYFDLHYRRVQELYNQQRRWGLDGADTRARLGVRLTRYIMSALERNCDPRSGMSASERLAWARKVRNDPLVVLLVRAATGKGGRLARWANLLVRLGEPHLMLLTGRVLHVMRTRAARGFGAVIREEVG</sequence>
<dbReference type="InterPro" id="IPR029044">
    <property type="entry name" value="Nucleotide-diphossugar_trans"/>
</dbReference>
<name>A0ABS7MIZ7_9ACTN</name>
<evidence type="ECO:0000313" key="2">
    <source>
        <dbReference type="EMBL" id="MBY4797003.1"/>
    </source>
</evidence>